<accession>A0A523UVV1</accession>
<organism evidence="2 3">
    <name type="scientific">candidate division TA06 bacterium</name>
    <dbReference type="NCBI Taxonomy" id="2250710"/>
    <lineage>
        <taxon>Bacteria</taxon>
        <taxon>Bacteria division TA06</taxon>
    </lineage>
</organism>
<dbReference type="InterPro" id="IPR014710">
    <property type="entry name" value="RmlC-like_jellyroll"/>
</dbReference>
<dbReference type="EMBL" id="SOJN01000046">
    <property type="protein sequence ID" value="TET46658.1"/>
    <property type="molecule type" value="Genomic_DNA"/>
</dbReference>
<name>A0A523UVV1_UNCT6</name>
<comment type="caution">
    <text evidence="2">The sequence shown here is derived from an EMBL/GenBank/DDBJ whole genome shotgun (WGS) entry which is preliminary data.</text>
</comment>
<evidence type="ECO:0000313" key="3">
    <source>
        <dbReference type="Proteomes" id="UP000315525"/>
    </source>
</evidence>
<proteinExistence type="predicted"/>
<dbReference type="SUPFAM" id="SSF51182">
    <property type="entry name" value="RmlC-like cupins"/>
    <property type="match status" value="1"/>
</dbReference>
<gene>
    <name evidence="2" type="ORF">E3J62_03380</name>
</gene>
<dbReference type="InterPro" id="IPR013096">
    <property type="entry name" value="Cupin_2"/>
</dbReference>
<dbReference type="PANTHER" id="PTHR40112:SF1">
    <property type="entry name" value="H2HPP ISOMERASE"/>
    <property type="match status" value="1"/>
</dbReference>
<dbReference type="Pfam" id="PF07883">
    <property type="entry name" value="Cupin_2"/>
    <property type="match status" value="1"/>
</dbReference>
<dbReference type="InterPro" id="IPR011051">
    <property type="entry name" value="RmlC_Cupin_sf"/>
</dbReference>
<sequence length="117" mass="13111">MKVIHFQDAESYEPEKDWKRVSLCAEDDISIEHIVKPPGHASPRHEHPSAQVLIVLHGKLVIDTDGDGEQELGEGDAAYIPGNEPHVVRNPLNHASTGLDIFVPGRSFDFWLKRKQV</sequence>
<dbReference type="InterPro" id="IPR052535">
    <property type="entry name" value="Bacilysin_H2HPP_isomerase"/>
</dbReference>
<dbReference type="AlphaFoldDB" id="A0A523UVV1"/>
<evidence type="ECO:0000259" key="1">
    <source>
        <dbReference type="Pfam" id="PF07883"/>
    </source>
</evidence>
<dbReference type="Gene3D" id="2.60.120.10">
    <property type="entry name" value="Jelly Rolls"/>
    <property type="match status" value="1"/>
</dbReference>
<feature type="domain" description="Cupin type-2" evidence="1">
    <location>
        <begin position="37"/>
        <end position="92"/>
    </location>
</feature>
<protein>
    <submittedName>
        <fullName evidence="2">Cupin domain-containing protein</fullName>
    </submittedName>
</protein>
<evidence type="ECO:0000313" key="2">
    <source>
        <dbReference type="EMBL" id="TET46658.1"/>
    </source>
</evidence>
<dbReference type="PANTHER" id="PTHR40112">
    <property type="entry name" value="H2HPP ISOMERASE"/>
    <property type="match status" value="1"/>
</dbReference>
<dbReference type="Proteomes" id="UP000315525">
    <property type="component" value="Unassembled WGS sequence"/>
</dbReference>
<reference evidence="2 3" key="1">
    <citation type="submission" date="2019-03" db="EMBL/GenBank/DDBJ databases">
        <title>Metabolic potential of uncultured bacteria and archaea associated with petroleum seepage in deep-sea sediments.</title>
        <authorList>
            <person name="Dong X."/>
            <person name="Hubert C."/>
        </authorList>
    </citation>
    <scope>NUCLEOTIDE SEQUENCE [LARGE SCALE GENOMIC DNA]</scope>
    <source>
        <strain evidence="2">E44_bin18</strain>
    </source>
</reference>